<evidence type="ECO:0000259" key="2">
    <source>
        <dbReference type="Pfam" id="PF19407"/>
    </source>
</evidence>
<name>A0A933KZF3_9HYPH</name>
<dbReference type="SUPFAM" id="SSF57184">
    <property type="entry name" value="Growth factor receptor domain"/>
    <property type="match status" value="1"/>
</dbReference>
<feature type="chain" id="PRO_5037988662" description="DUF5979 domain-containing protein" evidence="1">
    <location>
        <begin position="27"/>
        <end position="836"/>
    </location>
</feature>
<protein>
    <recommendedName>
        <fullName evidence="2">DUF5979 domain-containing protein</fullName>
    </recommendedName>
</protein>
<accession>A0A933KZF3</accession>
<feature type="domain" description="DUF5979" evidence="2">
    <location>
        <begin position="291"/>
        <end position="400"/>
    </location>
</feature>
<evidence type="ECO:0000313" key="4">
    <source>
        <dbReference type="Proteomes" id="UP000782610"/>
    </source>
</evidence>
<feature type="signal peptide" evidence="1">
    <location>
        <begin position="1"/>
        <end position="26"/>
    </location>
</feature>
<evidence type="ECO:0000313" key="3">
    <source>
        <dbReference type="EMBL" id="MBI4920322.1"/>
    </source>
</evidence>
<dbReference type="Pfam" id="PF19407">
    <property type="entry name" value="DUF5979"/>
    <property type="match status" value="1"/>
</dbReference>
<gene>
    <name evidence="3" type="ORF">HY834_01110</name>
</gene>
<dbReference type="Proteomes" id="UP000782610">
    <property type="component" value="Unassembled WGS sequence"/>
</dbReference>
<dbReference type="InterPro" id="IPR046022">
    <property type="entry name" value="DUF5979"/>
</dbReference>
<sequence>MKTTIGRLVLAACAVATGLGPVVAIAAQPCGYALYNSAGQTDPALYPPYPTSGCAQSSQPPNPTDPFIPNPSFECPGIPLWAADIGGTQYGQILLDYDPAPGHSPNSYPTPGPYGGNTYSGDNRFVTGWEVRASLMEYARNASDGCYSIVYWSTGGWIWTSISQLQPNSLYDIAFDVLQASHAQPPVSADVALTARVDLSPPPPAIIGNPAAASLTNSLPSTAHASRDYTNSSGFIQVPNAWQTHHLYFVQPPSVFSAILSFHRTSSIVHASGSHALLDNVRITEVPSHTLTVAKAITVAAPATPPSLSLTFATTVACGNVASAPDYDFHQTLAVGQSVPQTVPVLSGATCEVTENPSSIPTGPIPDPACPSGFAEWGSVPAPTTLTVTADQTVTIENTYACVPIPPRLDIQKIVVNHTNADLSDWVFPVVVTCGGQQHAINVMVNHPGIVMNDPVGALCSATEDTQSLDLPPAEKACDEGLVPYWEPAVIAPVTGPLGQYPVKIAVTNTLDCVKPATIRKVVVNNTSIPASIVAGWQFPITALCDGNVVAQPVLANNQSAVVPVPEGSECRIDESPVLVALPNKPCPAGTSPQWTTAATADGYFHSGDTVTVTNTLNCVGRATLTIKKAVVDLTGGYAPQISFGFDVACGMQHIYPSVAGDTTLPVTIPSGVACHVQENNPPAPSHVPGVACTGLVGWVLPPTYAPPGQIVNLPPNGSGLVLVTNTYKCLDGPKAPVCAPGTVLKDGTCVREIVCEAPKIPGTDRNSCVCPAGTAEVNGTCVAPETGCKPPYLSDGKDGCTCPEGMKETENGCALPGDLLNLKLPKGLGDLSFGG</sequence>
<organism evidence="3 4">
    <name type="scientific">Devosia nanyangense</name>
    <dbReference type="NCBI Taxonomy" id="1228055"/>
    <lineage>
        <taxon>Bacteria</taxon>
        <taxon>Pseudomonadati</taxon>
        <taxon>Pseudomonadota</taxon>
        <taxon>Alphaproteobacteria</taxon>
        <taxon>Hyphomicrobiales</taxon>
        <taxon>Devosiaceae</taxon>
        <taxon>Devosia</taxon>
    </lineage>
</organism>
<comment type="caution">
    <text evidence="3">The sequence shown here is derived from an EMBL/GenBank/DDBJ whole genome shotgun (WGS) entry which is preliminary data.</text>
</comment>
<proteinExistence type="predicted"/>
<reference evidence="3" key="1">
    <citation type="submission" date="2020-07" db="EMBL/GenBank/DDBJ databases">
        <title>Huge and variable diversity of episymbiotic CPR bacteria and DPANN archaea in groundwater ecosystems.</title>
        <authorList>
            <person name="He C.Y."/>
            <person name="Keren R."/>
            <person name="Whittaker M."/>
            <person name="Farag I.F."/>
            <person name="Doudna J."/>
            <person name="Cate J.H.D."/>
            <person name="Banfield J.F."/>
        </authorList>
    </citation>
    <scope>NUCLEOTIDE SEQUENCE</scope>
    <source>
        <strain evidence="3">NC_groundwater_1586_Pr3_B-0.1um_66_15</strain>
    </source>
</reference>
<dbReference type="InterPro" id="IPR009030">
    <property type="entry name" value="Growth_fac_rcpt_cys_sf"/>
</dbReference>
<dbReference type="EMBL" id="JACRAF010000004">
    <property type="protein sequence ID" value="MBI4920322.1"/>
    <property type="molecule type" value="Genomic_DNA"/>
</dbReference>
<dbReference type="AlphaFoldDB" id="A0A933KZF3"/>
<keyword evidence="1" id="KW-0732">Signal</keyword>
<evidence type="ECO:0000256" key="1">
    <source>
        <dbReference type="SAM" id="SignalP"/>
    </source>
</evidence>